<feature type="domain" description="HpcH/HpaI aldolase/citrate lyase" evidence="6">
    <location>
        <begin position="9"/>
        <end position="211"/>
    </location>
</feature>
<feature type="binding site" evidence="5">
    <location>
        <position position="112"/>
    </location>
    <ligand>
        <name>Mg(2+)</name>
        <dbReference type="ChEBI" id="CHEBI:18420"/>
    </ligand>
</feature>
<proteinExistence type="predicted"/>
<dbReference type="InterPro" id="IPR011206">
    <property type="entry name" value="Citrate_lyase_beta/mcl1/mcl2"/>
</dbReference>
<protein>
    <submittedName>
        <fullName evidence="7">Citrate lyase subunit beta/citryl-CoA lyase</fullName>
    </submittedName>
</protein>
<evidence type="ECO:0000256" key="4">
    <source>
        <dbReference type="PIRSR" id="PIRSR015582-1"/>
    </source>
</evidence>
<evidence type="ECO:0000256" key="3">
    <source>
        <dbReference type="ARBA" id="ARBA00022842"/>
    </source>
</evidence>
<dbReference type="PANTHER" id="PTHR32308">
    <property type="entry name" value="LYASE BETA SUBUNIT, PUTATIVE (AFU_ORTHOLOGUE AFUA_4G13030)-RELATED"/>
    <property type="match status" value="1"/>
</dbReference>
<dbReference type="RefSeq" id="WP_141872057.1">
    <property type="nucleotide sequence ID" value="NZ_VFOX01000001.1"/>
</dbReference>
<feature type="binding site" evidence="4">
    <location>
        <position position="63"/>
    </location>
    <ligand>
        <name>substrate</name>
    </ligand>
</feature>
<evidence type="ECO:0000313" key="8">
    <source>
        <dbReference type="Proteomes" id="UP000317209"/>
    </source>
</evidence>
<sequence length="268" mass="28495">MTFALGPAILFCPADRPERFRTALERADAVILDLEDAVLPAAKATARGNLIDADIDPDRVIVRVNAPGTEAFASDLATLSQTDFRTVMVAKTEDPASLASFDSRFSLIALCETARGVHAADGIAAHPQIVAMMWGAEDLVASIGGTSSRRPDGAYRDVARYARSRVLVEAAAHGKSAIDAVHIDIDDVDGLTDEATDAAASGFAATACIHPSQVSVIRAAYRPDDDTLTWARAVLVAAEQERGVFRFQGRMVDEPVLRHARSVVARGA</sequence>
<reference evidence="7 8" key="1">
    <citation type="submission" date="2019-06" db="EMBL/GenBank/DDBJ databases">
        <title>Sequencing the genomes of 1000 actinobacteria strains.</title>
        <authorList>
            <person name="Klenk H.-P."/>
        </authorList>
    </citation>
    <scope>NUCLEOTIDE SEQUENCE [LARGE SCALE GENOMIC DNA]</scope>
    <source>
        <strain evidence="7 8">DSM 20169</strain>
    </source>
</reference>
<feature type="binding site" evidence="4">
    <location>
        <position position="112"/>
    </location>
    <ligand>
        <name>substrate</name>
    </ligand>
</feature>
<dbReference type="OrthoDB" id="5172636at2"/>
<dbReference type="Gene3D" id="3.20.20.60">
    <property type="entry name" value="Phosphoenolpyruvate-binding domains"/>
    <property type="match status" value="1"/>
</dbReference>
<accession>A0A543BMW2</accession>
<dbReference type="EMBL" id="VFOX01000001">
    <property type="protein sequence ID" value="TQL86177.1"/>
    <property type="molecule type" value="Genomic_DNA"/>
</dbReference>
<dbReference type="InterPro" id="IPR005000">
    <property type="entry name" value="Aldolase/citrate-lyase_domain"/>
</dbReference>
<evidence type="ECO:0000259" key="6">
    <source>
        <dbReference type="Pfam" id="PF03328"/>
    </source>
</evidence>
<feature type="binding site" evidence="5">
    <location>
        <position position="138"/>
    </location>
    <ligand>
        <name>Mg(2+)</name>
        <dbReference type="ChEBI" id="CHEBI:18420"/>
    </ligand>
</feature>
<keyword evidence="3 5" id="KW-0460">Magnesium</keyword>
<dbReference type="PANTHER" id="PTHR32308:SF10">
    <property type="entry name" value="CITRATE LYASE SUBUNIT BETA"/>
    <property type="match status" value="1"/>
</dbReference>
<dbReference type="GO" id="GO:0016829">
    <property type="term" value="F:lyase activity"/>
    <property type="evidence" value="ECO:0007669"/>
    <property type="project" value="UniProtKB-KW"/>
</dbReference>
<gene>
    <name evidence="7" type="ORF">FB560_1821</name>
</gene>
<organism evidence="7 8">
    <name type="scientific">Microbacterium saperdae</name>
    <dbReference type="NCBI Taxonomy" id="69368"/>
    <lineage>
        <taxon>Bacteria</taxon>
        <taxon>Bacillati</taxon>
        <taxon>Actinomycetota</taxon>
        <taxon>Actinomycetes</taxon>
        <taxon>Micrococcales</taxon>
        <taxon>Microbacteriaceae</taxon>
        <taxon>Microbacterium</taxon>
    </lineage>
</organism>
<dbReference type="InterPro" id="IPR015813">
    <property type="entry name" value="Pyrv/PenolPyrv_kinase-like_dom"/>
</dbReference>
<evidence type="ECO:0000313" key="7">
    <source>
        <dbReference type="EMBL" id="TQL86177.1"/>
    </source>
</evidence>
<dbReference type="PIRSF" id="PIRSF015582">
    <property type="entry name" value="Cit_lyase_B"/>
    <property type="match status" value="1"/>
</dbReference>
<name>A0A543BMW2_9MICO</name>
<comment type="caution">
    <text evidence="7">The sequence shown here is derived from an EMBL/GenBank/DDBJ whole genome shotgun (WGS) entry which is preliminary data.</text>
</comment>
<dbReference type="SUPFAM" id="SSF51621">
    <property type="entry name" value="Phosphoenolpyruvate/pyruvate domain"/>
    <property type="match status" value="1"/>
</dbReference>
<dbReference type="Proteomes" id="UP000317209">
    <property type="component" value="Unassembled WGS sequence"/>
</dbReference>
<keyword evidence="2 5" id="KW-0479">Metal-binding</keyword>
<dbReference type="GO" id="GO:0000287">
    <property type="term" value="F:magnesium ion binding"/>
    <property type="evidence" value="ECO:0007669"/>
    <property type="project" value="TreeGrafter"/>
</dbReference>
<dbReference type="GO" id="GO:0006107">
    <property type="term" value="P:oxaloacetate metabolic process"/>
    <property type="evidence" value="ECO:0007669"/>
    <property type="project" value="TreeGrafter"/>
</dbReference>
<keyword evidence="8" id="KW-1185">Reference proteome</keyword>
<comment type="cofactor">
    <cofactor evidence="1">
        <name>Mg(2+)</name>
        <dbReference type="ChEBI" id="CHEBI:18420"/>
    </cofactor>
</comment>
<dbReference type="Pfam" id="PF03328">
    <property type="entry name" value="HpcH_HpaI"/>
    <property type="match status" value="1"/>
</dbReference>
<keyword evidence="7" id="KW-0456">Lyase</keyword>
<dbReference type="AlphaFoldDB" id="A0A543BMW2"/>
<evidence type="ECO:0000256" key="1">
    <source>
        <dbReference type="ARBA" id="ARBA00001946"/>
    </source>
</evidence>
<evidence type="ECO:0000256" key="5">
    <source>
        <dbReference type="PIRSR" id="PIRSR015582-2"/>
    </source>
</evidence>
<evidence type="ECO:0000256" key="2">
    <source>
        <dbReference type="ARBA" id="ARBA00022723"/>
    </source>
</evidence>
<dbReference type="InterPro" id="IPR040442">
    <property type="entry name" value="Pyrv_kinase-like_dom_sf"/>
</dbReference>